<protein>
    <submittedName>
        <fullName evidence="1">Uncharacterized protein</fullName>
    </submittedName>
</protein>
<reference evidence="1" key="1">
    <citation type="submission" date="2020-03" db="EMBL/GenBank/DDBJ databases">
        <title>The deep terrestrial virosphere.</title>
        <authorList>
            <person name="Holmfeldt K."/>
            <person name="Nilsson E."/>
            <person name="Simone D."/>
            <person name="Lopez-Fernandez M."/>
            <person name="Wu X."/>
            <person name="de Brujin I."/>
            <person name="Lundin D."/>
            <person name="Andersson A."/>
            <person name="Bertilsson S."/>
            <person name="Dopson M."/>
        </authorList>
    </citation>
    <scope>NUCLEOTIDE SEQUENCE</scope>
    <source>
        <strain evidence="1">MM415B01121</strain>
    </source>
</reference>
<dbReference type="EMBL" id="MT141407">
    <property type="protein sequence ID" value="QJA60409.1"/>
    <property type="molecule type" value="Genomic_DNA"/>
</dbReference>
<sequence length="92" mass="10555">MESGKAERQSAATIEREHLQELRNKIGDVLSRIKSQFAQYADDRPTEKKLDDSSKAQVAEYFPAYFAEIRTVIWDCEGNISQINEFLNSVDL</sequence>
<gene>
    <name evidence="1" type="ORF">MM415B01121_0027</name>
</gene>
<name>A0A6M3IRY0_9ZZZZ</name>
<accession>A0A6M3IRY0</accession>
<dbReference type="AlphaFoldDB" id="A0A6M3IRY0"/>
<organism evidence="1">
    <name type="scientific">viral metagenome</name>
    <dbReference type="NCBI Taxonomy" id="1070528"/>
    <lineage>
        <taxon>unclassified sequences</taxon>
        <taxon>metagenomes</taxon>
        <taxon>organismal metagenomes</taxon>
    </lineage>
</organism>
<evidence type="ECO:0000313" key="1">
    <source>
        <dbReference type="EMBL" id="QJA60409.1"/>
    </source>
</evidence>
<proteinExistence type="predicted"/>